<keyword evidence="2 5" id="KW-0812">Transmembrane</keyword>
<comment type="caution">
    <text evidence="6">The sequence shown here is derived from an EMBL/GenBank/DDBJ whole genome shotgun (WGS) entry which is preliminary data.</text>
</comment>
<evidence type="ECO:0000256" key="5">
    <source>
        <dbReference type="SAM" id="Phobius"/>
    </source>
</evidence>
<evidence type="ECO:0000313" key="6">
    <source>
        <dbReference type="EMBL" id="MFD2520158.1"/>
    </source>
</evidence>
<feature type="transmembrane region" description="Helical" evidence="5">
    <location>
        <begin position="70"/>
        <end position="88"/>
    </location>
</feature>
<evidence type="ECO:0000256" key="2">
    <source>
        <dbReference type="ARBA" id="ARBA00022692"/>
    </source>
</evidence>
<keyword evidence="4 5" id="KW-0472">Membrane</keyword>
<feature type="transmembrane region" description="Helical" evidence="5">
    <location>
        <begin position="49"/>
        <end position="65"/>
    </location>
</feature>
<protein>
    <submittedName>
        <fullName evidence="6">DoxX family protein</fullName>
    </submittedName>
</protein>
<evidence type="ECO:0000313" key="7">
    <source>
        <dbReference type="Proteomes" id="UP001597510"/>
    </source>
</evidence>
<sequence>MPKKINKIAGIVLTVLLGLLFAMSAFMKLSYNETAVAQAASIGFDAQTYWFIGVIELIALVLFLIPRTGILGSLLLIAYMGGAIATHLQHQQSIAMAVGVQVLVWIAFVLRYPQVLQFVFPTAQKLVKQQ</sequence>
<evidence type="ECO:0000256" key="3">
    <source>
        <dbReference type="ARBA" id="ARBA00022989"/>
    </source>
</evidence>
<dbReference type="InterPro" id="IPR032808">
    <property type="entry name" value="DoxX"/>
</dbReference>
<name>A0ABW5J4R5_9BACT</name>
<accession>A0ABW5J4R5</accession>
<dbReference type="Pfam" id="PF13564">
    <property type="entry name" value="DoxX_2"/>
    <property type="match status" value="1"/>
</dbReference>
<dbReference type="Proteomes" id="UP001597510">
    <property type="component" value="Unassembled WGS sequence"/>
</dbReference>
<reference evidence="7" key="1">
    <citation type="journal article" date="2019" name="Int. J. Syst. Evol. Microbiol.">
        <title>The Global Catalogue of Microorganisms (GCM) 10K type strain sequencing project: providing services to taxonomists for standard genome sequencing and annotation.</title>
        <authorList>
            <consortium name="The Broad Institute Genomics Platform"/>
            <consortium name="The Broad Institute Genome Sequencing Center for Infectious Disease"/>
            <person name="Wu L."/>
            <person name="Ma J."/>
        </authorList>
    </citation>
    <scope>NUCLEOTIDE SEQUENCE [LARGE SCALE GENOMIC DNA]</scope>
    <source>
        <strain evidence="7">KCTC 52344</strain>
    </source>
</reference>
<feature type="transmembrane region" description="Helical" evidence="5">
    <location>
        <begin position="94"/>
        <end position="112"/>
    </location>
</feature>
<proteinExistence type="predicted"/>
<dbReference type="EMBL" id="JBHULC010000004">
    <property type="protein sequence ID" value="MFD2520158.1"/>
    <property type="molecule type" value="Genomic_DNA"/>
</dbReference>
<keyword evidence="7" id="KW-1185">Reference proteome</keyword>
<gene>
    <name evidence="6" type="ORF">ACFSR2_04635</name>
</gene>
<keyword evidence="3 5" id="KW-1133">Transmembrane helix</keyword>
<comment type="subcellular location">
    <subcellularLocation>
        <location evidence="1">Membrane</location>
        <topology evidence="1">Multi-pass membrane protein</topology>
    </subcellularLocation>
</comment>
<evidence type="ECO:0000256" key="4">
    <source>
        <dbReference type="ARBA" id="ARBA00023136"/>
    </source>
</evidence>
<organism evidence="6 7">
    <name type="scientific">Emticicia soli</name>
    <dbReference type="NCBI Taxonomy" id="2027878"/>
    <lineage>
        <taxon>Bacteria</taxon>
        <taxon>Pseudomonadati</taxon>
        <taxon>Bacteroidota</taxon>
        <taxon>Cytophagia</taxon>
        <taxon>Cytophagales</taxon>
        <taxon>Leadbetterellaceae</taxon>
        <taxon>Emticicia</taxon>
    </lineage>
</organism>
<evidence type="ECO:0000256" key="1">
    <source>
        <dbReference type="ARBA" id="ARBA00004141"/>
    </source>
</evidence>
<dbReference type="RefSeq" id="WP_340235570.1">
    <property type="nucleotide sequence ID" value="NZ_JBBEWC010000004.1"/>
</dbReference>